<evidence type="ECO:0000313" key="11">
    <source>
        <dbReference type="EMBL" id="GMA20269.1"/>
    </source>
</evidence>
<evidence type="ECO:0000256" key="2">
    <source>
        <dbReference type="ARBA" id="ARBA00005712"/>
    </source>
</evidence>
<dbReference type="Gene3D" id="2.60.15.10">
    <property type="entry name" value="F0F1 ATP synthase delta/epsilon subunit, N-terminal"/>
    <property type="match status" value="1"/>
</dbReference>
<dbReference type="HAMAP" id="MF_00530">
    <property type="entry name" value="ATP_synth_epsil_bac"/>
    <property type="match status" value="1"/>
</dbReference>
<evidence type="ECO:0000256" key="7">
    <source>
        <dbReference type="ARBA" id="ARBA00023310"/>
    </source>
</evidence>
<keyword evidence="3 8" id="KW-0813">Transport</keyword>
<feature type="domain" description="ATP synthase F1 complex delta/epsilon subunit N-terminal" evidence="10">
    <location>
        <begin position="3"/>
        <end position="80"/>
    </location>
</feature>
<dbReference type="NCBIfam" id="NF009977">
    <property type="entry name" value="PRK13442.1"/>
    <property type="match status" value="1"/>
</dbReference>
<evidence type="ECO:0000256" key="3">
    <source>
        <dbReference type="ARBA" id="ARBA00022448"/>
    </source>
</evidence>
<evidence type="ECO:0000256" key="6">
    <source>
        <dbReference type="ARBA" id="ARBA00023196"/>
    </source>
</evidence>
<evidence type="ECO:0000256" key="1">
    <source>
        <dbReference type="ARBA" id="ARBA00004202"/>
    </source>
</evidence>
<evidence type="ECO:0000256" key="9">
    <source>
        <dbReference type="RuleBase" id="RU003656"/>
    </source>
</evidence>
<dbReference type="InterPro" id="IPR001469">
    <property type="entry name" value="ATP_synth_F1_dsu/esu"/>
</dbReference>
<organism evidence="11 12">
    <name type="scientific">Arsenicicoccus piscis</name>
    <dbReference type="NCBI Taxonomy" id="673954"/>
    <lineage>
        <taxon>Bacteria</taxon>
        <taxon>Bacillati</taxon>
        <taxon>Actinomycetota</taxon>
        <taxon>Actinomycetes</taxon>
        <taxon>Micrococcales</taxon>
        <taxon>Intrasporangiaceae</taxon>
        <taxon>Arsenicicoccus</taxon>
    </lineage>
</organism>
<proteinExistence type="inferred from homology"/>
<keyword evidence="8" id="KW-1003">Cell membrane</keyword>
<name>A0ABQ6HRX6_9MICO</name>
<keyword evidence="8" id="KW-0375">Hydrogen ion transport</keyword>
<dbReference type="PANTHER" id="PTHR13822:SF10">
    <property type="entry name" value="ATP SYNTHASE EPSILON CHAIN, CHLOROPLASTIC"/>
    <property type="match status" value="1"/>
</dbReference>
<evidence type="ECO:0000256" key="8">
    <source>
        <dbReference type="HAMAP-Rule" id="MF_00530"/>
    </source>
</evidence>
<reference evidence="12" key="1">
    <citation type="journal article" date="2019" name="Int. J. Syst. Evol. Microbiol.">
        <title>The Global Catalogue of Microorganisms (GCM) 10K type strain sequencing project: providing services to taxonomists for standard genome sequencing and annotation.</title>
        <authorList>
            <consortium name="The Broad Institute Genomics Platform"/>
            <consortium name="The Broad Institute Genome Sequencing Center for Infectious Disease"/>
            <person name="Wu L."/>
            <person name="Ma J."/>
        </authorList>
    </citation>
    <scope>NUCLEOTIDE SEQUENCE [LARGE SCALE GENOMIC DNA]</scope>
    <source>
        <strain evidence="12">NBRC 105830</strain>
    </source>
</reference>
<comment type="subcellular location">
    <subcellularLocation>
        <location evidence="1 8">Cell membrane</location>
        <topology evidence="1 8">Peripheral membrane protein</topology>
    </subcellularLocation>
</comment>
<dbReference type="InterPro" id="IPR036771">
    <property type="entry name" value="ATPsynth_dsu/esu_N"/>
</dbReference>
<gene>
    <name evidence="8 11" type="primary">atpC</name>
    <name evidence="11" type="ORF">GCM10025862_22900</name>
</gene>
<dbReference type="PANTHER" id="PTHR13822">
    <property type="entry name" value="ATP SYNTHASE DELTA/EPSILON CHAIN"/>
    <property type="match status" value="1"/>
</dbReference>
<evidence type="ECO:0000256" key="5">
    <source>
        <dbReference type="ARBA" id="ARBA00023136"/>
    </source>
</evidence>
<dbReference type="SUPFAM" id="SSF51344">
    <property type="entry name" value="Epsilon subunit of F1F0-ATP synthase N-terminal domain"/>
    <property type="match status" value="1"/>
</dbReference>
<evidence type="ECO:0000259" key="10">
    <source>
        <dbReference type="Pfam" id="PF02823"/>
    </source>
</evidence>
<keyword evidence="4 8" id="KW-0406">Ion transport</keyword>
<comment type="subunit">
    <text evidence="8 9">F-type ATPases have 2 components, CF(1) - the catalytic core - and CF(0) - the membrane proton channel. CF(1) has five subunits: alpha(3), beta(3), gamma(1), delta(1), epsilon(1). CF(0) has three main subunits: a, b and c.</text>
</comment>
<dbReference type="EMBL" id="BSUJ01000001">
    <property type="protein sequence ID" value="GMA20269.1"/>
    <property type="molecule type" value="Genomic_DNA"/>
</dbReference>
<dbReference type="InterPro" id="IPR020546">
    <property type="entry name" value="ATP_synth_F1_dsu/esu_N"/>
</dbReference>
<accession>A0ABQ6HRX6</accession>
<dbReference type="Pfam" id="PF02823">
    <property type="entry name" value="ATP-synt_DE_N"/>
    <property type="match status" value="1"/>
</dbReference>
<evidence type="ECO:0000256" key="4">
    <source>
        <dbReference type="ARBA" id="ARBA00023065"/>
    </source>
</evidence>
<dbReference type="RefSeq" id="WP_241445750.1">
    <property type="nucleotide sequence ID" value="NZ_BSUJ01000001.1"/>
</dbReference>
<dbReference type="Proteomes" id="UP001157109">
    <property type="component" value="Unassembled WGS sequence"/>
</dbReference>
<keyword evidence="7 8" id="KW-0066">ATP synthesis</keyword>
<keyword evidence="12" id="KW-1185">Reference proteome</keyword>
<evidence type="ECO:0000313" key="12">
    <source>
        <dbReference type="Proteomes" id="UP001157109"/>
    </source>
</evidence>
<sequence length="92" mass="9503">MALQVELVAADRVVWEGDAKSVSARTTEGDVGILAGHTPLLAALVGGPVTIVSDSGRSSYDIDGGFLSVHHDRVKIVAENVDEDAAPRAAAH</sequence>
<keyword evidence="5 8" id="KW-0472">Membrane</keyword>
<comment type="caution">
    <text evidence="11">The sequence shown here is derived from an EMBL/GenBank/DDBJ whole genome shotgun (WGS) entry which is preliminary data.</text>
</comment>
<keyword evidence="6 8" id="KW-0139">CF(1)</keyword>
<protein>
    <recommendedName>
        <fullName evidence="8">ATP synthase epsilon chain</fullName>
    </recommendedName>
    <alternativeName>
        <fullName evidence="8">ATP synthase F1 sector epsilon subunit</fullName>
    </alternativeName>
    <alternativeName>
        <fullName evidence="8">F-ATPase epsilon subunit</fullName>
    </alternativeName>
</protein>
<comment type="similarity">
    <text evidence="2 8 9">Belongs to the ATPase epsilon chain family.</text>
</comment>
<dbReference type="NCBIfam" id="TIGR01216">
    <property type="entry name" value="ATP_synt_epsi"/>
    <property type="match status" value="1"/>
</dbReference>
<dbReference type="CDD" id="cd12152">
    <property type="entry name" value="F1-ATPase_delta"/>
    <property type="match status" value="1"/>
</dbReference>
<comment type="function">
    <text evidence="8">Produces ATP from ADP in the presence of a proton gradient across the membrane.</text>
</comment>